<gene>
    <name evidence="3" type="ORF">SNAT2548_LOCUS31058</name>
</gene>
<dbReference type="Gene3D" id="1.25.40.10">
    <property type="entry name" value="Tetratricopeptide repeat domain"/>
    <property type="match status" value="3"/>
</dbReference>
<dbReference type="AlphaFoldDB" id="A0A812U5F1"/>
<feature type="repeat" description="PPR" evidence="2">
    <location>
        <begin position="9"/>
        <end position="43"/>
    </location>
</feature>
<dbReference type="Pfam" id="PF01535">
    <property type="entry name" value="PPR"/>
    <property type="match status" value="1"/>
</dbReference>
<dbReference type="EMBL" id="CAJNDS010002636">
    <property type="protein sequence ID" value="CAE7553013.1"/>
    <property type="molecule type" value="Genomic_DNA"/>
</dbReference>
<evidence type="ECO:0000256" key="2">
    <source>
        <dbReference type="PROSITE-ProRule" id="PRU00708"/>
    </source>
</evidence>
<dbReference type="OrthoDB" id="185373at2759"/>
<organism evidence="3 4">
    <name type="scientific">Symbiodinium natans</name>
    <dbReference type="NCBI Taxonomy" id="878477"/>
    <lineage>
        <taxon>Eukaryota</taxon>
        <taxon>Sar</taxon>
        <taxon>Alveolata</taxon>
        <taxon>Dinophyceae</taxon>
        <taxon>Suessiales</taxon>
        <taxon>Symbiodiniaceae</taxon>
        <taxon>Symbiodinium</taxon>
    </lineage>
</organism>
<evidence type="ECO:0008006" key="5">
    <source>
        <dbReference type="Google" id="ProtNLM"/>
    </source>
</evidence>
<dbReference type="PANTHER" id="PTHR47447:SF17">
    <property type="entry name" value="OS12G0638900 PROTEIN"/>
    <property type="match status" value="1"/>
</dbReference>
<evidence type="ECO:0000313" key="3">
    <source>
        <dbReference type="EMBL" id="CAE7553013.1"/>
    </source>
</evidence>
<dbReference type="Proteomes" id="UP000604046">
    <property type="component" value="Unassembled WGS sequence"/>
</dbReference>
<dbReference type="PROSITE" id="PS51257">
    <property type="entry name" value="PROKAR_LIPOPROTEIN"/>
    <property type="match status" value="1"/>
</dbReference>
<sequence>MAASRMAGDVVTYTAVVSACEKAGEWEKALGVLGRMVAARVQGDVVVYNAVISAHAKGAQWQRGLLLLARMRRKGLQPDVVSHNSAISACAPERRWPRALTLLAGLQAQGSQRDAVSCNACATCCAGVWARAAMLLAADACKIVGYNALVSAYEKGSLWALAFDLWSGLSGREEADAVTHNSVICACDDEGRWPLAVHIFVTLPDLRVHPNAVACSAAISACEKGQQWELALALLATAPQRSVVAVNAAISACAKAACWSQALAALRSLAGAHLAPDVISFNAATFACQMTGRWRTALSLLAECGLQAVEPDLITFNTAILACEKPGRWEAALGHLDDLALHGWQGDSLTYNGLLRVCSQGRQWQRVLPLLSTMDESQLQGNAVAYEAAVRASEEASVPVQTLALLRREEGLAGSSVTFGLGARADEARCGHRLAVAGGRFWEFVGWQKSVRECGLRRVSAGALHASVPQLVEEHAQASAGRQGQDFRSRASEVRGGSFVAVPSAGHGVAVAKQNIPVPHRQDAKTQNAAKFLNAAARFERFWTTLHSPNLMLVTAPVQDGPRLSEQLFLPPCSQPNSYADQTSAYSAIYGDAIGKATNDLAELFYDLLPKHTNRAAFFADVTAAKQQKVAWLSGEVCRDFTFDLAGGGEVVGGWSVTTAIRRTRRNFAVALEENVEVR</sequence>
<accession>A0A812U5F1</accession>
<evidence type="ECO:0000313" key="4">
    <source>
        <dbReference type="Proteomes" id="UP000604046"/>
    </source>
</evidence>
<name>A0A812U5F1_9DINO</name>
<feature type="repeat" description="PPR" evidence="2">
    <location>
        <begin position="44"/>
        <end position="78"/>
    </location>
</feature>
<reference evidence="3" key="1">
    <citation type="submission" date="2021-02" db="EMBL/GenBank/DDBJ databases">
        <authorList>
            <person name="Dougan E. K."/>
            <person name="Rhodes N."/>
            <person name="Thang M."/>
            <person name="Chan C."/>
        </authorList>
    </citation>
    <scope>NUCLEOTIDE SEQUENCE</scope>
</reference>
<dbReference type="Pfam" id="PF13041">
    <property type="entry name" value="PPR_2"/>
    <property type="match status" value="1"/>
</dbReference>
<dbReference type="NCBIfam" id="TIGR00756">
    <property type="entry name" value="PPR"/>
    <property type="match status" value="2"/>
</dbReference>
<keyword evidence="1" id="KW-0677">Repeat</keyword>
<dbReference type="PANTHER" id="PTHR47447">
    <property type="entry name" value="OS03G0856100 PROTEIN"/>
    <property type="match status" value="1"/>
</dbReference>
<keyword evidence="4" id="KW-1185">Reference proteome</keyword>
<comment type="caution">
    <text evidence="3">The sequence shown here is derived from an EMBL/GenBank/DDBJ whole genome shotgun (WGS) entry which is preliminary data.</text>
</comment>
<protein>
    <recommendedName>
        <fullName evidence="5">Pentatricopeptide repeat-containing protein, chloroplastic</fullName>
    </recommendedName>
</protein>
<dbReference type="PROSITE" id="PS51375">
    <property type="entry name" value="PPR"/>
    <property type="match status" value="2"/>
</dbReference>
<proteinExistence type="predicted"/>
<evidence type="ECO:0000256" key="1">
    <source>
        <dbReference type="ARBA" id="ARBA00022737"/>
    </source>
</evidence>
<dbReference type="InterPro" id="IPR002885">
    <property type="entry name" value="PPR_rpt"/>
</dbReference>
<dbReference type="InterPro" id="IPR011990">
    <property type="entry name" value="TPR-like_helical_dom_sf"/>
</dbReference>